<feature type="disulfide bond" evidence="7">
    <location>
        <begin position="223"/>
        <end position="234"/>
    </location>
</feature>
<feature type="disulfide bond" evidence="7">
    <location>
        <begin position="319"/>
        <end position="383"/>
    </location>
</feature>
<dbReference type="SUPFAM" id="SSF47862">
    <property type="entry name" value="Saposin"/>
    <property type="match status" value="4"/>
</dbReference>
<evidence type="ECO:0000313" key="11">
    <source>
        <dbReference type="Proteomes" id="UP000316079"/>
    </source>
</evidence>
<proteinExistence type="predicted"/>
<feature type="domain" description="Saposin B-type" evidence="8">
    <location>
        <begin position="405"/>
        <end position="493"/>
    </location>
</feature>
<dbReference type="GO" id="GO:0005764">
    <property type="term" value="C:lysosome"/>
    <property type="evidence" value="ECO:0007669"/>
    <property type="project" value="UniProtKB-UniRule"/>
</dbReference>
<name>A0A553R9H9_9TELE</name>
<protein>
    <recommendedName>
        <fullName evidence="12">Prosaposin</fullName>
    </recommendedName>
</protein>
<dbReference type="Pfam" id="PF05184">
    <property type="entry name" value="SapB_1"/>
    <property type="match status" value="3"/>
</dbReference>
<dbReference type="InterPro" id="IPR008138">
    <property type="entry name" value="SapB_2"/>
</dbReference>
<comment type="subcellular location">
    <subcellularLocation>
        <location evidence="1">Secreted</location>
    </subcellularLocation>
</comment>
<keyword evidence="5 7" id="KW-1015">Disulfide bond</keyword>
<dbReference type="InterPro" id="IPR003119">
    <property type="entry name" value="SAP_A"/>
</dbReference>
<keyword evidence="4" id="KW-0677">Repeat</keyword>
<evidence type="ECO:0000256" key="4">
    <source>
        <dbReference type="ARBA" id="ARBA00022737"/>
    </source>
</evidence>
<keyword evidence="6" id="KW-0325">Glycoprotein</keyword>
<feature type="domain" description="Saposin B-type" evidence="8">
    <location>
        <begin position="57"/>
        <end position="140"/>
    </location>
</feature>
<evidence type="ECO:0000259" key="8">
    <source>
        <dbReference type="PROSITE" id="PS50015"/>
    </source>
</evidence>
<dbReference type="GO" id="GO:0005576">
    <property type="term" value="C:extracellular region"/>
    <property type="evidence" value="ECO:0007669"/>
    <property type="project" value="UniProtKB-SubCell"/>
</dbReference>
<dbReference type="SMART" id="SM00162">
    <property type="entry name" value="SAPA"/>
    <property type="match status" value="2"/>
</dbReference>
<dbReference type="GO" id="GO:0006665">
    <property type="term" value="P:sphingolipid metabolic process"/>
    <property type="evidence" value="ECO:0007669"/>
    <property type="project" value="UniProtKB-UniRule"/>
</dbReference>
<dbReference type="Pfam" id="PF02199">
    <property type="entry name" value="SapA"/>
    <property type="match status" value="2"/>
</dbReference>
<feature type="disulfide bond" evidence="7">
    <location>
        <begin position="409"/>
        <end position="489"/>
    </location>
</feature>
<evidence type="ECO:0000256" key="1">
    <source>
        <dbReference type="ARBA" id="ARBA00004613"/>
    </source>
</evidence>
<evidence type="ECO:0000256" key="6">
    <source>
        <dbReference type="ARBA" id="ARBA00023180"/>
    </source>
</evidence>
<dbReference type="AlphaFoldDB" id="A0A553R9H9"/>
<evidence type="ECO:0000259" key="9">
    <source>
        <dbReference type="PROSITE" id="PS51110"/>
    </source>
</evidence>
<feature type="disulfide bond" evidence="7">
    <location>
        <begin position="92"/>
        <end position="104"/>
    </location>
</feature>
<dbReference type="OrthoDB" id="69496at2759"/>
<feature type="disulfide bond" evidence="7">
    <location>
        <begin position="347"/>
        <end position="358"/>
    </location>
</feature>
<dbReference type="GO" id="GO:0007193">
    <property type="term" value="P:adenylate cyclase-inhibiting G protein-coupled receptor signaling pathway"/>
    <property type="evidence" value="ECO:0007669"/>
    <property type="project" value="UniProtKB-UniRule"/>
</dbReference>
<dbReference type="GO" id="GO:0016020">
    <property type="term" value="C:membrane"/>
    <property type="evidence" value="ECO:0007669"/>
    <property type="project" value="GOC"/>
</dbReference>
<dbReference type="GO" id="GO:0019216">
    <property type="term" value="P:regulation of lipid metabolic process"/>
    <property type="evidence" value="ECO:0007669"/>
    <property type="project" value="UniProtKB-UniRule"/>
</dbReference>
<dbReference type="InterPro" id="IPR051428">
    <property type="entry name" value="Sphingo_Act-Surfact_Prot"/>
</dbReference>
<dbReference type="Proteomes" id="UP000316079">
    <property type="component" value="Unassembled WGS sequence"/>
</dbReference>
<feature type="disulfide bond" evidence="7">
    <location>
        <begin position="61"/>
        <end position="136"/>
    </location>
</feature>
<dbReference type="InterPro" id="IPR007856">
    <property type="entry name" value="SapB_1"/>
</dbReference>
<dbReference type="SMART" id="SM00741">
    <property type="entry name" value="SapB"/>
    <property type="match status" value="4"/>
</dbReference>
<dbReference type="Gene3D" id="1.10.225.10">
    <property type="entry name" value="Saposin-like"/>
    <property type="match status" value="4"/>
</dbReference>
<gene>
    <name evidence="10" type="ORF">DNTS_035641</name>
</gene>
<evidence type="ECO:0000256" key="3">
    <source>
        <dbReference type="ARBA" id="ARBA00022729"/>
    </source>
</evidence>
<organism evidence="10 11">
    <name type="scientific">Danionella cerebrum</name>
    <dbReference type="NCBI Taxonomy" id="2873325"/>
    <lineage>
        <taxon>Eukaryota</taxon>
        <taxon>Metazoa</taxon>
        <taxon>Chordata</taxon>
        <taxon>Craniata</taxon>
        <taxon>Vertebrata</taxon>
        <taxon>Euteleostomi</taxon>
        <taxon>Actinopterygii</taxon>
        <taxon>Neopterygii</taxon>
        <taxon>Teleostei</taxon>
        <taxon>Ostariophysi</taxon>
        <taxon>Cypriniformes</taxon>
        <taxon>Danionidae</taxon>
        <taxon>Danioninae</taxon>
        <taxon>Danionella</taxon>
    </lineage>
</organism>
<evidence type="ECO:0000313" key="10">
    <source>
        <dbReference type="EMBL" id="TRY98823.1"/>
    </source>
</evidence>
<feature type="disulfide bond" evidence="7">
    <location>
        <begin position="191"/>
        <end position="266"/>
    </location>
</feature>
<dbReference type="FunFam" id="1.10.225.10:FF:000002">
    <property type="entry name" value="prosaposin isoform X2"/>
    <property type="match status" value="3"/>
</dbReference>
<feature type="domain" description="Saposin A-type" evidence="9">
    <location>
        <begin position="16"/>
        <end position="56"/>
    </location>
</feature>
<accession>A0A553R9H9</accession>
<dbReference type="EMBL" id="SRMA01025137">
    <property type="protein sequence ID" value="TRY98823.1"/>
    <property type="molecule type" value="Genomic_DNA"/>
</dbReference>
<comment type="caution">
    <text evidence="10">The sequence shown here is derived from an EMBL/GenBank/DDBJ whole genome shotgun (WGS) entry which is preliminary data.</text>
</comment>
<dbReference type="InterPro" id="IPR008373">
    <property type="entry name" value="Saposin"/>
</dbReference>
<keyword evidence="11" id="KW-1185">Reference proteome</keyword>
<dbReference type="PRINTS" id="PR01797">
    <property type="entry name" value="SAPOSIN"/>
</dbReference>
<dbReference type="InterPro" id="IPR021165">
    <property type="entry name" value="Saposin_chordata"/>
</dbReference>
<evidence type="ECO:0000256" key="5">
    <source>
        <dbReference type="ARBA" id="ARBA00023157"/>
    </source>
</evidence>
<dbReference type="PIRSF" id="PIRSF002431">
    <property type="entry name" value="Saposin"/>
    <property type="match status" value="1"/>
</dbReference>
<dbReference type="Pfam" id="PF03489">
    <property type="entry name" value="SapB_2"/>
    <property type="match status" value="4"/>
</dbReference>
<evidence type="ECO:0008006" key="12">
    <source>
        <dbReference type="Google" id="ProtNLM"/>
    </source>
</evidence>
<feature type="disulfide bond" evidence="7">
    <location>
        <begin position="412"/>
        <end position="483"/>
    </location>
</feature>
<feature type="disulfide bond" evidence="7">
    <location>
        <begin position="64"/>
        <end position="130"/>
    </location>
</feature>
<dbReference type="PROSITE" id="PS51110">
    <property type="entry name" value="SAP_A"/>
    <property type="match status" value="2"/>
</dbReference>
<evidence type="ECO:0000256" key="2">
    <source>
        <dbReference type="ARBA" id="ARBA00022525"/>
    </source>
</evidence>
<evidence type="ECO:0000256" key="7">
    <source>
        <dbReference type="PIRSR" id="PIRSR002431-1"/>
    </source>
</evidence>
<sequence>MMLLALLFVTTAVASPLLGTEQCVRGPSYWCQNIKTASPCGAVKHCQQNVWNKPQMKSVPCDLCKEVILVVEQLLKDNATESELLGYVEKACQLIPDEGLANQCKEIVDDYFPILLGIIQGELNDPGVVCGAIGLCVSQQAAVAKAQLMSNEIPKVDLNQRISPFLLNVPNLLYPQEKSEKAPKPVAGDVCQDCVTFITDTQEEAKANSSFIDTLIGQVESQCENLGPGISDMCKEYISQYGPLVFQQLMSMEQQPADICSRAGFCTSKQKSVPMVNLLPAKSIPAVEMFPATKLEKPVETKPAKKLVRVRDSPQCAICEFVMKEIEGMIQDQTSEEQIVQVVEKVCNILPSTLTAQCKDLIETYGEAIIDLLVQEADPKTICSFLALCNGVSHVSPMDKQQFKMGGFCDVCKMAVRYVDGILEQNATQAEIEEAVMKVCNFLPDSFKDQARPFFYLCSQLMEQYEPMLVQLLLQTLDPDFVCMKLGACPEAVKRLLGLEQCSWGPAYWCKNVETAARCNAVDHCRRHVWS</sequence>
<dbReference type="STRING" id="623744.A0A553R9H9"/>
<dbReference type="InterPro" id="IPR011001">
    <property type="entry name" value="Saposin-like"/>
</dbReference>
<keyword evidence="3" id="KW-0732">Signal</keyword>
<feature type="domain" description="Saposin B-type" evidence="8">
    <location>
        <begin position="187"/>
        <end position="270"/>
    </location>
</feature>
<dbReference type="PROSITE" id="PS50015">
    <property type="entry name" value="SAP_B"/>
    <property type="match status" value="4"/>
</dbReference>
<feature type="domain" description="Saposin A-type" evidence="9">
    <location>
        <begin position="495"/>
        <end position="531"/>
    </location>
</feature>
<keyword evidence="2" id="KW-0964">Secreted</keyword>
<dbReference type="PANTHER" id="PTHR11480:SF95">
    <property type="entry name" value="PROSAPOSIN"/>
    <property type="match status" value="1"/>
</dbReference>
<feature type="disulfide bond" evidence="7">
    <location>
        <begin position="194"/>
        <end position="260"/>
    </location>
</feature>
<dbReference type="InterPro" id="IPR008139">
    <property type="entry name" value="SaposinB_dom"/>
</dbReference>
<feature type="disulfide bond" evidence="7">
    <location>
        <begin position="316"/>
        <end position="389"/>
    </location>
</feature>
<dbReference type="PANTHER" id="PTHR11480">
    <property type="entry name" value="SAPOSIN-RELATED"/>
    <property type="match status" value="1"/>
</dbReference>
<reference evidence="10 11" key="1">
    <citation type="journal article" date="2019" name="Sci. Data">
        <title>Hybrid genome assembly and annotation of Danionella translucida.</title>
        <authorList>
            <person name="Kadobianskyi M."/>
            <person name="Schulze L."/>
            <person name="Schuelke M."/>
            <person name="Judkewitz B."/>
        </authorList>
    </citation>
    <scope>NUCLEOTIDE SEQUENCE [LARGE SCALE GENOMIC DNA]</scope>
    <source>
        <strain evidence="10 11">Bolton</strain>
    </source>
</reference>
<feature type="domain" description="Saposin B-type" evidence="8">
    <location>
        <begin position="312"/>
        <end position="393"/>
    </location>
</feature>
<feature type="disulfide bond" evidence="7">
    <location>
        <begin position="440"/>
        <end position="458"/>
    </location>
</feature>